<keyword evidence="6 7" id="KW-0472">Membrane</keyword>
<dbReference type="PANTHER" id="PTHR43823:SF3">
    <property type="entry name" value="MULTIDRUG EXPORT PROTEIN MEPA"/>
    <property type="match status" value="1"/>
</dbReference>
<dbReference type="PANTHER" id="PTHR43823">
    <property type="entry name" value="SPORULATION PROTEIN YKVU"/>
    <property type="match status" value="1"/>
</dbReference>
<feature type="transmembrane region" description="Helical" evidence="7">
    <location>
        <begin position="419"/>
        <end position="438"/>
    </location>
</feature>
<feature type="transmembrane region" description="Helical" evidence="7">
    <location>
        <begin position="58"/>
        <end position="85"/>
    </location>
</feature>
<dbReference type="InterPro" id="IPR002528">
    <property type="entry name" value="MATE_fam"/>
</dbReference>
<feature type="transmembrane region" description="Helical" evidence="7">
    <location>
        <begin position="167"/>
        <end position="188"/>
    </location>
</feature>
<evidence type="ECO:0000256" key="4">
    <source>
        <dbReference type="ARBA" id="ARBA00022692"/>
    </source>
</evidence>
<dbReference type="EMBL" id="SGJB01000007">
    <property type="protein sequence ID" value="TQQ84735.1"/>
    <property type="molecule type" value="Genomic_DNA"/>
</dbReference>
<evidence type="ECO:0000256" key="6">
    <source>
        <dbReference type="ARBA" id="ARBA00023136"/>
    </source>
</evidence>
<feature type="transmembrane region" description="Helical" evidence="7">
    <location>
        <begin position="394"/>
        <end position="413"/>
    </location>
</feature>
<evidence type="ECO:0000256" key="7">
    <source>
        <dbReference type="SAM" id="Phobius"/>
    </source>
</evidence>
<accession>A0A544QVL6</accession>
<dbReference type="InterPro" id="IPR051327">
    <property type="entry name" value="MATE_MepA_subfamily"/>
</dbReference>
<feature type="transmembrane region" description="Helical" evidence="7">
    <location>
        <begin position="97"/>
        <end position="119"/>
    </location>
</feature>
<dbReference type="GO" id="GO:0015297">
    <property type="term" value="F:antiporter activity"/>
    <property type="evidence" value="ECO:0007669"/>
    <property type="project" value="InterPro"/>
</dbReference>
<keyword evidence="3" id="KW-1003">Cell membrane</keyword>
<dbReference type="GO" id="GO:0005886">
    <property type="term" value="C:plasma membrane"/>
    <property type="evidence" value="ECO:0007669"/>
    <property type="project" value="UniProtKB-SubCell"/>
</dbReference>
<feature type="transmembrane region" description="Helical" evidence="7">
    <location>
        <begin position="363"/>
        <end position="382"/>
    </location>
</feature>
<evidence type="ECO:0000256" key="3">
    <source>
        <dbReference type="ARBA" id="ARBA00022475"/>
    </source>
</evidence>
<dbReference type="OrthoDB" id="9808954at2"/>
<protein>
    <submittedName>
        <fullName evidence="8">Na+-driven multidrug efflux pump</fullName>
    </submittedName>
</protein>
<sequence>MNSINSIIESEETLKFRKVIKFVIPTYLTSLFTTLYTIVDGVFVSKFVGTDALAAVNIVYPIINILLGIAYIFAIGGSALAAISIGQKKYDEANIKFTTAFISSIVIGGIITLLFFIFLDKLLYLLGATDKTIIYCKDYIIPWMVGFILVIGKEIFTYFIRIDGSPLYSFIVSLAGGITNIILDYVFIVPMKMGIYGAALATIIGIAVSFVIGLYYIVFMSKTVKFKYSGISFSFIPRCLINGSSEFINQIAIAITTIAFNISALKFAGEDGIAAVTITMYLQFIFIGLAFGYSMGVSPLLGHAFGEGKKNVCRKIEKYSFRFLGIVPGILYIIGFFVAPYAVSFFAEKTSDVYNLAVYGMRIYSIGFIVFGISIFSAVRLTSYAYGHLSAIITFLRSFFLLLLFLYILPIFWEMNGVWAAVPCAEIITVFVSILFTYKTKYLSEN</sequence>
<organism evidence="8 9">
    <name type="scientific">Peptacetobacter hominis</name>
    <dbReference type="NCBI Taxonomy" id="2743610"/>
    <lineage>
        <taxon>Bacteria</taxon>
        <taxon>Bacillati</taxon>
        <taxon>Bacillota</taxon>
        <taxon>Clostridia</taxon>
        <taxon>Peptostreptococcales</taxon>
        <taxon>Peptostreptococcaceae</taxon>
        <taxon>Peptacetobacter</taxon>
    </lineage>
</organism>
<evidence type="ECO:0000313" key="9">
    <source>
        <dbReference type="Proteomes" id="UP000317863"/>
    </source>
</evidence>
<feature type="transmembrane region" description="Helical" evidence="7">
    <location>
        <begin position="139"/>
        <end position="160"/>
    </location>
</feature>
<proteinExistence type="predicted"/>
<evidence type="ECO:0000256" key="5">
    <source>
        <dbReference type="ARBA" id="ARBA00022989"/>
    </source>
</evidence>
<comment type="subcellular location">
    <subcellularLocation>
        <location evidence="1">Cell membrane</location>
        <topology evidence="1">Multi-pass membrane protein</topology>
    </subcellularLocation>
</comment>
<reference evidence="8 9" key="1">
    <citation type="submission" date="2019-02" db="EMBL/GenBank/DDBJ databases">
        <title>Peptostreptococcaceae bacterium ZHW00191 nov., a new bacterium isolated from the human gut.</title>
        <authorList>
            <person name="Zhou H.-W."/>
            <person name="Chen X.-J."/>
        </authorList>
    </citation>
    <scope>NUCLEOTIDE SEQUENCE [LARGE SCALE GENOMIC DNA]</scope>
    <source>
        <strain evidence="8 9">ZHW00191</strain>
    </source>
</reference>
<feature type="transmembrane region" description="Helical" evidence="7">
    <location>
        <begin position="194"/>
        <end position="218"/>
    </location>
</feature>
<comment type="caution">
    <text evidence="8">The sequence shown here is derived from an EMBL/GenBank/DDBJ whole genome shotgun (WGS) entry which is preliminary data.</text>
</comment>
<evidence type="ECO:0000313" key="8">
    <source>
        <dbReference type="EMBL" id="TQQ84735.1"/>
    </source>
</evidence>
<keyword evidence="5 7" id="KW-1133">Transmembrane helix</keyword>
<dbReference type="GO" id="GO:0042910">
    <property type="term" value="F:xenobiotic transmembrane transporter activity"/>
    <property type="evidence" value="ECO:0007669"/>
    <property type="project" value="InterPro"/>
</dbReference>
<feature type="transmembrane region" description="Helical" evidence="7">
    <location>
        <begin position="20"/>
        <end position="38"/>
    </location>
</feature>
<dbReference type="PIRSF" id="PIRSF006603">
    <property type="entry name" value="DinF"/>
    <property type="match status" value="1"/>
</dbReference>
<evidence type="ECO:0000256" key="2">
    <source>
        <dbReference type="ARBA" id="ARBA00022448"/>
    </source>
</evidence>
<gene>
    <name evidence="8" type="ORF">EXD82_04845</name>
</gene>
<evidence type="ECO:0000256" key="1">
    <source>
        <dbReference type="ARBA" id="ARBA00004651"/>
    </source>
</evidence>
<keyword evidence="4 7" id="KW-0812">Transmembrane</keyword>
<keyword evidence="9" id="KW-1185">Reference proteome</keyword>
<keyword evidence="2" id="KW-0813">Transport</keyword>
<feature type="transmembrane region" description="Helical" evidence="7">
    <location>
        <begin position="280"/>
        <end position="302"/>
    </location>
</feature>
<name>A0A544QVL6_9FIRM</name>
<dbReference type="Pfam" id="PF01554">
    <property type="entry name" value="MatE"/>
    <property type="match status" value="2"/>
</dbReference>
<feature type="transmembrane region" description="Helical" evidence="7">
    <location>
        <begin position="323"/>
        <end position="343"/>
    </location>
</feature>
<feature type="transmembrane region" description="Helical" evidence="7">
    <location>
        <begin position="247"/>
        <end position="268"/>
    </location>
</feature>
<dbReference type="InterPro" id="IPR048279">
    <property type="entry name" value="MdtK-like"/>
</dbReference>
<dbReference type="Proteomes" id="UP000317863">
    <property type="component" value="Unassembled WGS sequence"/>
</dbReference>
<dbReference type="RefSeq" id="WP_142535790.1">
    <property type="nucleotide sequence ID" value="NZ_SGJB01000007.1"/>
</dbReference>
<dbReference type="AlphaFoldDB" id="A0A544QVL6"/>